<evidence type="ECO:0000259" key="2">
    <source>
        <dbReference type="SMART" id="SM00460"/>
    </source>
</evidence>
<gene>
    <name evidence="3" type="ORF">P4826_01315</name>
</gene>
<keyword evidence="1" id="KW-1133">Transmembrane helix</keyword>
<keyword evidence="4" id="KW-1185">Reference proteome</keyword>
<dbReference type="Gene3D" id="3.10.620.30">
    <property type="match status" value="1"/>
</dbReference>
<feature type="transmembrane region" description="Helical" evidence="1">
    <location>
        <begin position="137"/>
        <end position="159"/>
    </location>
</feature>
<dbReference type="InterPro" id="IPR002931">
    <property type="entry name" value="Transglutaminase-like"/>
</dbReference>
<feature type="transmembrane region" description="Helical" evidence="1">
    <location>
        <begin position="171"/>
        <end position="189"/>
    </location>
</feature>
<evidence type="ECO:0000313" key="4">
    <source>
        <dbReference type="Proteomes" id="UP001303211"/>
    </source>
</evidence>
<evidence type="ECO:0000256" key="1">
    <source>
        <dbReference type="SAM" id="Phobius"/>
    </source>
</evidence>
<feature type="domain" description="Transglutaminase-like" evidence="2">
    <location>
        <begin position="425"/>
        <end position="496"/>
    </location>
</feature>
<dbReference type="PANTHER" id="PTHR42736">
    <property type="entry name" value="PROTEIN-GLUTAMINE GAMMA-GLUTAMYLTRANSFERASE"/>
    <property type="match status" value="1"/>
</dbReference>
<feature type="transmembrane region" description="Helical" evidence="1">
    <location>
        <begin position="114"/>
        <end position="131"/>
    </location>
</feature>
<feature type="transmembrane region" description="Helical" evidence="1">
    <location>
        <begin position="21"/>
        <end position="52"/>
    </location>
</feature>
<dbReference type="Proteomes" id="UP001303211">
    <property type="component" value="Chromosome"/>
</dbReference>
<organism evidence="3 4">
    <name type="scientific">Diaphorobacter limosus</name>
    <dbReference type="NCBI Taxonomy" id="3036128"/>
    <lineage>
        <taxon>Bacteria</taxon>
        <taxon>Pseudomonadati</taxon>
        <taxon>Pseudomonadota</taxon>
        <taxon>Betaproteobacteria</taxon>
        <taxon>Burkholderiales</taxon>
        <taxon>Comamonadaceae</taxon>
        <taxon>Diaphorobacter</taxon>
    </lineage>
</organism>
<keyword evidence="1" id="KW-0472">Membrane</keyword>
<sequence>MTLAGRLAPLSRLPRDARDTLFLLAVIACCIAPLAAHLPAWASAMTATLLAWRGWLAVGGRPLPGRWLTALLLALVVLLTLLSHGTIVGRDAGVTLIVMLLALKTLELRARRDAMVVFFLGFFTLLANFFYSQALPIAALMLVALLGLLTALVNAHMPVGRPPFLQAMRTAAHMMLLGAPLMALLFVLFPRMAPLWGLPVDKTSARTGLSAQMSIGSMASLVQDGSVALRVRFDGGEPPAPQELYFRGPVLTAFNGREWFALSQPEARAVAGWAAPTAANLQVQGAPLGYELTLEPHQQTWLLTLDAAQAPPELPHGGRALMSPELQWSATRPIHSVLRYRAESHLRFTHGPQRRTPQMQPYVQLPPELNPRTLALARQMQANPRLAAGGAQAFVDDALRRLRSGGYRYTLEPGLYGAHTADEFWFDRKEGFCEHIASAFVVLMRALDVPARIITGYQGGQQNPIDGYWTVHQSDAHAWAEVWIAGRGWVRVDPTSAVAPGRVGQLQRLQAPRGMLGTAMDAVVSPTLVQHLRTVWEAANNGWNQWVLNYTQARQFDLLKTLGFAAPSWLDLVRLLGLLICAAALAGALWALWERSRQDPWQRLLLKARARLARAGLALPAHLPPRAMASQARERLGAPAEAAAQWLLRLEQTRYAPQPDATLGQLRREFARLPWPTAQSRGTGTP</sequence>
<dbReference type="Pfam" id="PF11992">
    <property type="entry name" value="TgpA_N"/>
    <property type="match status" value="1"/>
</dbReference>
<dbReference type="InterPro" id="IPR052901">
    <property type="entry name" value="Bact_TGase-like"/>
</dbReference>
<dbReference type="RefSeq" id="WP_317702213.1">
    <property type="nucleotide sequence ID" value="NZ_CP136921.1"/>
</dbReference>
<dbReference type="SUPFAM" id="SSF54001">
    <property type="entry name" value="Cysteine proteinases"/>
    <property type="match status" value="1"/>
</dbReference>
<feature type="transmembrane region" description="Helical" evidence="1">
    <location>
        <begin position="72"/>
        <end position="102"/>
    </location>
</feature>
<dbReference type="EMBL" id="CP136921">
    <property type="protein sequence ID" value="WOO32796.1"/>
    <property type="molecule type" value="Genomic_DNA"/>
</dbReference>
<dbReference type="PANTHER" id="PTHR42736:SF1">
    <property type="entry name" value="PROTEIN-GLUTAMINE GAMMA-GLUTAMYLTRANSFERASE"/>
    <property type="match status" value="1"/>
</dbReference>
<protein>
    <submittedName>
        <fullName evidence="3">DUF3488 and transglutaminase-like domain-containing protein</fullName>
    </submittedName>
</protein>
<proteinExistence type="predicted"/>
<reference evidence="3 4" key="1">
    <citation type="submission" date="2023-03" db="EMBL/GenBank/DDBJ databases">
        <title>Diaphorobacter basophil sp. nov., isolated from a sewage-treatment plant.</title>
        <authorList>
            <person name="Yang K."/>
        </authorList>
    </citation>
    <scope>NUCLEOTIDE SEQUENCE [LARGE SCALE GENOMIC DNA]</scope>
    <source>
        <strain evidence="3 4">Y-1</strain>
    </source>
</reference>
<dbReference type="InterPro" id="IPR021878">
    <property type="entry name" value="TgpA_N"/>
</dbReference>
<feature type="transmembrane region" description="Helical" evidence="1">
    <location>
        <begin position="572"/>
        <end position="593"/>
    </location>
</feature>
<evidence type="ECO:0000313" key="3">
    <source>
        <dbReference type="EMBL" id="WOO32796.1"/>
    </source>
</evidence>
<dbReference type="InterPro" id="IPR038765">
    <property type="entry name" value="Papain-like_cys_pep_sf"/>
</dbReference>
<keyword evidence="1" id="KW-0812">Transmembrane</keyword>
<name>A0ABZ0J588_9BURK</name>
<dbReference type="SMART" id="SM00460">
    <property type="entry name" value="TGc"/>
    <property type="match status" value="1"/>
</dbReference>
<accession>A0ABZ0J588</accession>
<dbReference type="Pfam" id="PF01841">
    <property type="entry name" value="Transglut_core"/>
    <property type="match status" value="1"/>
</dbReference>